<keyword evidence="2" id="KW-1133">Transmembrane helix</keyword>
<keyword evidence="2" id="KW-0472">Membrane</keyword>
<comment type="caution">
    <text evidence="3">The sequence shown here is derived from an EMBL/GenBank/DDBJ whole genome shotgun (WGS) entry which is preliminary data.</text>
</comment>
<keyword evidence="4" id="KW-1185">Reference proteome</keyword>
<organism evidence="3 4">
    <name type="scientific">Saliterribacillus persicus</name>
    <dbReference type="NCBI Taxonomy" id="930114"/>
    <lineage>
        <taxon>Bacteria</taxon>
        <taxon>Bacillati</taxon>
        <taxon>Bacillota</taxon>
        <taxon>Bacilli</taxon>
        <taxon>Bacillales</taxon>
        <taxon>Bacillaceae</taxon>
        <taxon>Saliterribacillus</taxon>
    </lineage>
</organism>
<proteinExistence type="predicted"/>
<evidence type="ECO:0000313" key="3">
    <source>
        <dbReference type="EMBL" id="RCW65394.1"/>
    </source>
</evidence>
<dbReference type="Proteomes" id="UP000252585">
    <property type="component" value="Unassembled WGS sequence"/>
</dbReference>
<evidence type="ECO:0000256" key="2">
    <source>
        <dbReference type="SAM" id="Phobius"/>
    </source>
</evidence>
<dbReference type="EMBL" id="QPJJ01000011">
    <property type="protein sequence ID" value="RCW65394.1"/>
    <property type="molecule type" value="Genomic_DNA"/>
</dbReference>
<evidence type="ECO:0000256" key="1">
    <source>
        <dbReference type="SAM" id="MobiDB-lite"/>
    </source>
</evidence>
<evidence type="ECO:0000313" key="4">
    <source>
        <dbReference type="Proteomes" id="UP000252585"/>
    </source>
</evidence>
<feature type="region of interest" description="Disordered" evidence="1">
    <location>
        <begin position="70"/>
        <end position="120"/>
    </location>
</feature>
<dbReference type="RefSeq" id="WP_245937468.1">
    <property type="nucleotide sequence ID" value="NZ_QPJJ01000011.1"/>
</dbReference>
<dbReference type="NCBIfam" id="NF041554">
    <property type="entry name" value="SA1362_fam"/>
    <property type="match status" value="1"/>
</dbReference>
<name>A0A368XHA2_9BACI</name>
<dbReference type="InterPro" id="IPR048110">
    <property type="entry name" value="SA1362/YqhP-like"/>
</dbReference>
<keyword evidence="2" id="KW-0812">Transmembrane</keyword>
<sequence>MRNQTWWVYLLFGLAFLGLVVSLVNDTVGLLINILISVAIGGLIFGAIYFFFIKPKSSNDLKKYRKAVKQSKQKNKNSINKKTVSKKPIMISSNNKKKKRPTHLKVIEGNKEKNRNRASF</sequence>
<feature type="transmembrane region" description="Helical" evidence="2">
    <location>
        <begin position="7"/>
        <end position="24"/>
    </location>
</feature>
<accession>A0A368XHA2</accession>
<protein>
    <submittedName>
        <fullName evidence="3">Uncharacterized protein</fullName>
    </submittedName>
</protein>
<reference evidence="3 4" key="1">
    <citation type="submission" date="2018-07" db="EMBL/GenBank/DDBJ databases">
        <title>Genomic Encyclopedia of Type Strains, Phase IV (KMG-IV): sequencing the most valuable type-strain genomes for metagenomic binning, comparative biology and taxonomic classification.</title>
        <authorList>
            <person name="Goeker M."/>
        </authorList>
    </citation>
    <scope>NUCLEOTIDE SEQUENCE [LARGE SCALE GENOMIC DNA]</scope>
    <source>
        <strain evidence="3 4">DSM 27696</strain>
    </source>
</reference>
<dbReference type="AlphaFoldDB" id="A0A368XHA2"/>
<feature type="transmembrane region" description="Helical" evidence="2">
    <location>
        <begin position="30"/>
        <end position="53"/>
    </location>
</feature>
<feature type="compositionally biased region" description="Basic and acidic residues" evidence="1">
    <location>
        <begin position="105"/>
        <end position="120"/>
    </location>
</feature>
<gene>
    <name evidence="3" type="ORF">DFR57_111129</name>
</gene>